<reference evidence="2 3" key="1">
    <citation type="submission" date="2022-09" db="EMBL/GenBank/DDBJ databases">
        <title>Enrichment on poylsaccharides allowed isolation of novel metabolic and taxonomic groups of Haloarchaea.</title>
        <authorList>
            <person name="Sorokin D.Y."/>
            <person name="Elcheninov A.G."/>
            <person name="Khizhniak T.V."/>
            <person name="Kolganova T.V."/>
            <person name="Kublanov I.V."/>
        </authorList>
    </citation>
    <scope>NUCLEOTIDE SEQUENCE [LARGE SCALE GENOMIC DNA]</scope>
    <source>
        <strain evidence="2 3">AArc-curdl1</strain>
    </source>
</reference>
<protein>
    <submittedName>
        <fullName evidence="2">Uncharacterized protein</fullName>
    </submittedName>
</protein>
<sequence length="147" mass="16804">MDDAREYCIRPESDEAFALSLLGENQVHALGFDEDSEQWVQFYSTDMEFSEEAFQEFEDAIYGWVKARYESRLDDGELKMSGPSDPVLEDGEKEVPPEVEMGLEPEYDCPDCGYYKTGVTTSPHGFLDHLREVHDYSDSEAHEILNG</sequence>
<evidence type="ECO:0000313" key="2">
    <source>
        <dbReference type="EMBL" id="MCU4754510.1"/>
    </source>
</evidence>
<evidence type="ECO:0000313" key="3">
    <source>
        <dbReference type="Proteomes" id="UP001321047"/>
    </source>
</evidence>
<proteinExistence type="predicted"/>
<dbReference type="AlphaFoldDB" id="A0AAP3E908"/>
<name>A0AAP3E908_9EURY</name>
<dbReference type="EMBL" id="JAOPJZ010000049">
    <property type="protein sequence ID" value="MCU4754510.1"/>
    <property type="molecule type" value="Genomic_DNA"/>
</dbReference>
<keyword evidence="3" id="KW-1185">Reference proteome</keyword>
<comment type="caution">
    <text evidence="2">The sequence shown here is derived from an EMBL/GenBank/DDBJ whole genome shotgun (WGS) entry which is preliminary data.</text>
</comment>
<dbReference type="Proteomes" id="UP001321047">
    <property type="component" value="Unassembled WGS sequence"/>
</dbReference>
<evidence type="ECO:0000256" key="1">
    <source>
        <dbReference type="SAM" id="MobiDB-lite"/>
    </source>
</evidence>
<feature type="region of interest" description="Disordered" evidence="1">
    <location>
        <begin position="76"/>
        <end position="96"/>
    </location>
</feature>
<gene>
    <name evidence="2" type="ORF">OB919_21495</name>
</gene>
<organism evidence="2 3">
    <name type="scientific">Natronosalvus hydrolyticus</name>
    <dbReference type="NCBI Taxonomy" id="2979988"/>
    <lineage>
        <taxon>Archaea</taxon>
        <taxon>Methanobacteriati</taxon>
        <taxon>Methanobacteriota</taxon>
        <taxon>Stenosarchaea group</taxon>
        <taxon>Halobacteria</taxon>
        <taxon>Halobacteriales</taxon>
        <taxon>Natrialbaceae</taxon>
        <taxon>Natronosalvus</taxon>
    </lineage>
</organism>
<dbReference type="RefSeq" id="WP_342810808.1">
    <property type="nucleotide sequence ID" value="NZ_JAOPJZ010000049.1"/>
</dbReference>
<accession>A0AAP3E908</accession>